<protein>
    <submittedName>
        <fullName evidence="7">DNA recombination protein RmuC</fullName>
    </submittedName>
</protein>
<proteinExistence type="inferred from homology"/>
<dbReference type="EMBL" id="FCOE02000003">
    <property type="protein sequence ID" value="SAK49245.1"/>
    <property type="molecule type" value="Genomic_DNA"/>
</dbReference>
<feature type="coiled-coil region" evidence="5">
    <location>
        <begin position="59"/>
        <end position="86"/>
    </location>
</feature>
<comment type="function">
    <text evidence="1">Involved in DNA recombination.</text>
</comment>
<feature type="region of interest" description="Disordered" evidence="6">
    <location>
        <begin position="324"/>
        <end position="343"/>
    </location>
</feature>
<feature type="coiled-coil region" evidence="5">
    <location>
        <begin position="439"/>
        <end position="484"/>
    </location>
</feature>
<keyword evidence="3 5" id="KW-0175">Coiled coil</keyword>
<evidence type="ECO:0000256" key="1">
    <source>
        <dbReference type="ARBA" id="ARBA00003416"/>
    </source>
</evidence>
<comment type="similarity">
    <text evidence="2">Belongs to the RmuC family.</text>
</comment>
<feature type="compositionally biased region" description="Basic and acidic residues" evidence="6">
    <location>
        <begin position="324"/>
        <end position="333"/>
    </location>
</feature>
<dbReference type="GO" id="GO:0006310">
    <property type="term" value="P:DNA recombination"/>
    <property type="evidence" value="ECO:0007669"/>
    <property type="project" value="UniProtKB-KW"/>
</dbReference>
<accession>A0A157ZUR3</accession>
<keyword evidence="8" id="KW-1185">Reference proteome</keyword>
<dbReference type="PANTHER" id="PTHR30563">
    <property type="entry name" value="DNA RECOMBINATION PROTEIN RMUC"/>
    <property type="match status" value="1"/>
</dbReference>
<evidence type="ECO:0000256" key="3">
    <source>
        <dbReference type="ARBA" id="ARBA00023054"/>
    </source>
</evidence>
<evidence type="ECO:0000313" key="7">
    <source>
        <dbReference type="EMBL" id="SAK49245.1"/>
    </source>
</evidence>
<feature type="compositionally biased region" description="Polar residues" evidence="6">
    <location>
        <begin position="334"/>
        <end position="343"/>
    </location>
</feature>
<feature type="compositionally biased region" description="Polar residues" evidence="6">
    <location>
        <begin position="167"/>
        <end position="199"/>
    </location>
</feature>
<keyword evidence="4" id="KW-0233">DNA recombination</keyword>
<evidence type="ECO:0000256" key="4">
    <source>
        <dbReference type="ARBA" id="ARBA00023172"/>
    </source>
</evidence>
<dbReference type="STRING" id="1777141.AWB80_01322"/>
<evidence type="ECO:0000256" key="2">
    <source>
        <dbReference type="ARBA" id="ARBA00009840"/>
    </source>
</evidence>
<comment type="caution">
    <text evidence="7">The sequence shown here is derived from an EMBL/GenBank/DDBJ whole genome shotgun (WGS) entry which is preliminary data.</text>
</comment>
<evidence type="ECO:0000313" key="8">
    <source>
        <dbReference type="Proteomes" id="UP000054911"/>
    </source>
</evidence>
<dbReference type="AlphaFoldDB" id="A0A157ZUR3"/>
<name>A0A157ZUR3_9BURK</name>
<organism evidence="7 8">
    <name type="scientific">Caballeronia pedi</name>
    <dbReference type="NCBI Taxonomy" id="1777141"/>
    <lineage>
        <taxon>Bacteria</taxon>
        <taxon>Pseudomonadati</taxon>
        <taxon>Pseudomonadota</taxon>
        <taxon>Betaproteobacteria</taxon>
        <taxon>Burkholderiales</taxon>
        <taxon>Burkholderiaceae</taxon>
        <taxon>Caballeronia</taxon>
    </lineage>
</organism>
<dbReference type="Pfam" id="PF02646">
    <property type="entry name" value="RmuC"/>
    <property type="match status" value="1"/>
</dbReference>
<dbReference type="Proteomes" id="UP000054911">
    <property type="component" value="Unassembled WGS sequence"/>
</dbReference>
<evidence type="ECO:0000256" key="6">
    <source>
        <dbReference type="SAM" id="MobiDB-lite"/>
    </source>
</evidence>
<dbReference type="InterPro" id="IPR003798">
    <property type="entry name" value="DNA_recombination_RmuC"/>
</dbReference>
<feature type="coiled-coil region" evidence="5">
    <location>
        <begin position="7"/>
        <end position="34"/>
    </location>
</feature>
<dbReference type="PANTHER" id="PTHR30563:SF0">
    <property type="entry name" value="DNA RECOMBINATION PROTEIN RMUC"/>
    <property type="match status" value="1"/>
</dbReference>
<evidence type="ECO:0000256" key="5">
    <source>
        <dbReference type="SAM" id="Coils"/>
    </source>
</evidence>
<gene>
    <name evidence="7" type="primary">rmuC</name>
    <name evidence="7" type="ORF">AWB80_01322</name>
</gene>
<sequence>MASQVECAQKDERLKAAFEEIAELRNAQEQSLKQYGDARTELDRSRDEQARLTERSLRVPNLESEVQALQQRLNARDEELRNLATSEAQKGQLVSSLNTKVSELQTEIHTLSSDATRVNTALSEANMRTATLEEQAARIPGLEAAQADLRERVTKTSEELRRVAASEAQQRQLADSTSQSVDRLTAQQRDVESRLQSASRELHEANERRATLEEQAARIPILEVANSSLNEQLSKTQEELRRVSASEAQQRQLAESTSVSLESTTIQYRDAEVRLMSATQELQEANERRATLEEAVGRIPTLEAANRSLTEEVRKTAEELRRVSASEAQHRQLAESTSNSLDKATTQLRDVESRYKVALQELQDAGERRATLEEQAAQITPLVAKLETTEVRLSETSKQFSELREVSGRLNGQLAAELAAEKDACALVRKQYESETVARRTADSEVARLSEELTELRTSSEAEQKHAEEKLLLLTRAKEELSAQFKTLASEILEEKSKRFTEQNKSNLDQLLEPLKIRLKEFQGKVEEVYVQEGKDRTALAEQVKQLHALNQALSEDAKNLTSALKGSSKTQGNWGELILERVLESSGLRKGHEYLVQDSQTREDGSRAQPDVVIFLPEERKLVVDSKVSLVAYEAYASAESEEQRSISLRQHVDSIRGHIKSLSEKQYHALYGKSLDFVLAFVPIEPAFMLAITNDKDIFMEALNRNVLLVSPSTLLFVVRTVAHLWRQEAQSRNAQEIARRGAELYDKLCGFVGDFESFGNRLKQAQSAYDSAHGKLVSGRGNVIRQAEMLRELGVKPSKALPANLVESSNEAGDEIIVSGALIDSSPSLELPPAHGNQEPLNGLSN</sequence>
<reference evidence="7" key="1">
    <citation type="submission" date="2016-01" db="EMBL/GenBank/DDBJ databases">
        <authorList>
            <person name="Peeters C."/>
        </authorList>
    </citation>
    <scope>NUCLEOTIDE SEQUENCE [LARGE SCALE GENOMIC DNA]</scope>
    <source>
        <strain evidence="7">LMG 29323</strain>
    </source>
</reference>
<feature type="region of interest" description="Disordered" evidence="6">
    <location>
        <begin position="166"/>
        <end position="202"/>
    </location>
</feature>